<reference evidence="2 3" key="1">
    <citation type="submission" date="2018-11" db="EMBL/GenBank/DDBJ databases">
        <title>Genome sequence of strain 7197.</title>
        <authorList>
            <person name="Gao J."/>
            <person name="Sun J."/>
        </authorList>
    </citation>
    <scope>NUCLEOTIDE SEQUENCE [LARGE SCALE GENOMIC DNA]</scope>
    <source>
        <strain evidence="2 3">7197</strain>
    </source>
</reference>
<keyword evidence="3" id="KW-1185">Reference proteome</keyword>
<gene>
    <name evidence="2" type="ORF">EH198_11255</name>
</gene>
<dbReference type="OrthoDB" id="2376882at2"/>
<evidence type="ECO:0000313" key="3">
    <source>
        <dbReference type="Proteomes" id="UP000282529"/>
    </source>
</evidence>
<name>A0A3N9P7Z6_9BACL</name>
<protein>
    <submittedName>
        <fullName evidence="2">YolD-like family protein</fullName>
    </submittedName>
</protein>
<proteinExistence type="predicted"/>
<evidence type="ECO:0000313" key="2">
    <source>
        <dbReference type="EMBL" id="RQW11590.1"/>
    </source>
</evidence>
<sequence length="111" mass="12896">MGKKLEGNGLLESSRMMLPEDKKRIPEDQRVNLRLNPPIINDQKREEMGIRLTHSLREHVRVNVVMFDSCGEVKLSGFVTSIHAHSREIKLQWADEWKWIGLDSIMEVYPG</sequence>
<evidence type="ECO:0000256" key="1">
    <source>
        <dbReference type="SAM" id="MobiDB-lite"/>
    </source>
</evidence>
<dbReference type="InterPro" id="IPR014962">
    <property type="entry name" value="YolD"/>
</dbReference>
<dbReference type="EMBL" id="RQPI01000005">
    <property type="protein sequence ID" value="RQW11590.1"/>
    <property type="molecule type" value="Genomic_DNA"/>
</dbReference>
<organism evidence="2 3">
    <name type="scientific">Paenibacillus rhizophilus</name>
    <dbReference type="NCBI Taxonomy" id="1850366"/>
    <lineage>
        <taxon>Bacteria</taxon>
        <taxon>Bacillati</taxon>
        <taxon>Bacillota</taxon>
        <taxon>Bacilli</taxon>
        <taxon>Bacillales</taxon>
        <taxon>Paenibacillaceae</taxon>
        <taxon>Paenibacillus</taxon>
    </lineage>
</organism>
<comment type="caution">
    <text evidence="2">The sequence shown here is derived from an EMBL/GenBank/DDBJ whole genome shotgun (WGS) entry which is preliminary data.</text>
</comment>
<dbReference type="RefSeq" id="WP_124695639.1">
    <property type="nucleotide sequence ID" value="NZ_JBHUFE010000007.1"/>
</dbReference>
<feature type="region of interest" description="Disordered" evidence="1">
    <location>
        <begin position="1"/>
        <end position="23"/>
    </location>
</feature>
<dbReference type="Proteomes" id="UP000282529">
    <property type="component" value="Unassembled WGS sequence"/>
</dbReference>
<dbReference type="Pfam" id="PF08863">
    <property type="entry name" value="YolD"/>
    <property type="match status" value="1"/>
</dbReference>
<accession>A0A3N9P7Z6</accession>
<dbReference type="AlphaFoldDB" id="A0A3N9P7Z6"/>